<accession>G9NIP3</accession>
<protein>
    <submittedName>
        <fullName evidence="1">Uncharacterized protein</fullName>
    </submittedName>
</protein>
<reference evidence="1 2" key="1">
    <citation type="journal article" date="2011" name="Genome Biol.">
        <title>Comparative genome sequence analysis underscores mycoparasitism as the ancestral life style of Trichoderma.</title>
        <authorList>
            <person name="Kubicek C.P."/>
            <person name="Herrera-Estrella A."/>
            <person name="Seidl-Seiboth V."/>
            <person name="Martinez D.A."/>
            <person name="Druzhinina I.S."/>
            <person name="Thon M."/>
            <person name="Zeilinger S."/>
            <person name="Casas-Flores S."/>
            <person name="Horwitz B.A."/>
            <person name="Mukherjee P.K."/>
            <person name="Mukherjee M."/>
            <person name="Kredics L."/>
            <person name="Alcaraz L.D."/>
            <person name="Aerts A."/>
            <person name="Antal Z."/>
            <person name="Atanasova L."/>
            <person name="Cervantes-Badillo M.G."/>
            <person name="Challacombe J."/>
            <person name="Chertkov O."/>
            <person name="McCluskey K."/>
            <person name="Coulpier F."/>
            <person name="Deshpande N."/>
            <person name="von Doehren H."/>
            <person name="Ebbole D.J."/>
            <person name="Esquivel-Naranjo E.U."/>
            <person name="Fekete E."/>
            <person name="Flipphi M."/>
            <person name="Glaser F."/>
            <person name="Gomez-Rodriguez E.Y."/>
            <person name="Gruber S."/>
            <person name="Han C."/>
            <person name="Henrissat B."/>
            <person name="Hermosa R."/>
            <person name="Hernandez-Onate M."/>
            <person name="Karaffa L."/>
            <person name="Kosti I."/>
            <person name="Le Crom S."/>
            <person name="Lindquist E."/>
            <person name="Lucas S."/>
            <person name="Luebeck M."/>
            <person name="Luebeck P.S."/>
            <person name="Margeot A."/>
            <person name="Metz B."/>
            <person name="Misra M."/>
            <person name="Nevalainen H."/>
            <person name="Omann M."/>
            <person name="Packer N."/>
            <person name="Perrone G."/>
            <person name="Uresti-Rivera E.E."/>
            <person name="Salamov A."/>
            <person name="Schmoll M."/>
            <person name="Seiboth B."/>
            <person name="Shapiro H."/>
            <person name="Sukno S."/>
            <person name="Tamayo-Ramos J.A."/>
            <person name="Tisch D."/>
            <person name="Wiest A."/>
            <person name="Wilkinson H.H."/>
            <person name="Zhang M."/>
            <person name="Coutinho P.M."/>
            <person name="Kenerley C.M."/>
            <person name="Monte E."/>
            <person name="Baker S.E."/>
            <person name="Grigoriev I.V."/>
        </authorList>
    </citation>
    <scope>NUCLEOTIDE SEQUENCE [LARGE SCALE GENOMIC DNA]</scope>
    <source>
        <strain evidence="2">ATCC 20476 / IMI 206040</strain>
    </source>
</reference>
<dbReference type="AlphaFoldDB" id="G9NIP3"/>
<gene>
    <name evidence="1" type="ORF">TRIATDRAFT_297572</name>
</gene>
<feature type="non-terminal residue" evidence="1">
    <location>
        <position position="53"/>
    </location>
</feature>
<evidence type="ECO:0000313" key="1">
    <source>
        <dbReference type="EMBL" id="EHK49653.1"/>
    </source>
</evidence>
<dbReference type="HOGENOM" id="CLU_3074231_0_0_1"/>
<name>G9NIP3_HYPAI</name>
<dbReference type="EMBL" id="ABDG02000016">
    <property type="protein sequence ID" value="EHK49653.1"/>
    <property type="molecule type" value="Genomic_DNA"/>
</dbReference>
<organism evidence="1 2">
    <name type="scientific">Hypocrea atroviridis (strain ATCC 20476 / IMI 206040)</name>
    <name type="common">Trichoderma atroviride</name>
    <dbReference type="NCBI Taxonomy" id="452589"/>
    <lineage>
        <taxon>Eukaryota</taxon>
        <taxon>Fungi</taxon>
        <taxon>Dikarya</taxon>
        <taxon>Ascomycota</taxon>
        <taxon>Pezizomycotina</taxon>
        <taxon>Sordariomycetes</taxon>
        <taxon>Hypocreomycetidae</taxon>
        <taxon>Hypocreales</taxon>
        <taxon>Hypocreaceae</taxon>
        <taxon>Trichoderma</taxon>
    </lineage>
</organism>
<evidence type="ECO:0000313" key="2">
    <source>
        <dbReference type="Proteomes" id="UP000005426"/>
    </source>
</evidence>
<dbReference type="Proteomes" id="UP000005426">
    <property type="component" value="Unassembled WGS sequence"/>
</dbReference>
<proteinExistence type="predicted"/>
<keyword evidence="2" id="KW-1185">Reference proteome</keyword>
<sequence>MESASLRKTLTQMQWQAGALCRWSFEMSINTLRSIEKKRAKEEDYKGKGGNGG</sequence>
<comment type="caution">
    <text evidence="1">The sequence shown here is derived from an EMBL/GenBank/DDBJ whole genome shotgun (WGS) entry which is preliminary data.</text>
</comment>